<evidence type="ECO:0000313" key="10">
    <source>
        <dbReference type="Proteomes" id="UP001318040"/>
    </source>
</evidence>
<dbReference type="PROSITE" id="PS50297">
    <property type="entry name" value="ANK_REP_REGION"/>
    <property type="match status" value="4"/>
</dbReference>
<name>A0AAJ7T0X5_PETMA</name>
<reference evidence="11" key="1">
    <citation type="submission" date="2025-08" db="UniProtKB">
        <authorList>
            <consortium name="RefSeq"/>
        </authorList>
    </citation>
    <scope>IDENTIFICATION</scope>
    <source>
        <tissue evidence="11">Sperm</tissue>
    </source>
</reference>
<dbReference type="PROSITE" id="PS50088">
    <property type="entry name" value="ANK_REPEAT"/>
    <property type="match status" value="4"/>
</dbReference>
<dbReference type="InterPro" id="IPR036770">
    <property type="entry name" value="Ankyrin_rpt-contain_sf"/>
</dbReference>
<feature type="repeat" description="ANK" evidence="8">
    <location>
        <begin position="299"/>
        <end position="324"/>
    </location>
</feature>
<dbReference type="SMART" id="SM00248">
    <property type="entry name" value="ANK"/>
    <property type="match status" value="8"/>
</dbReference>
<evidence type="ECO:0000256" key="6">
    <source>
        <dbReference type="ARBA" id="ARBA00072197"/>
    </source>
</evidence>
<proteinExistence type="inferred from homology"/>
<feature type="repeat" description="ANK" evidence="8">
    <location>
        <begin position="267"/>
        <end position="299"/>
    </location>
</feature>
<dbReference type="Gene3D" id="1.25.40.20">
    <property type="entry name" value="Ankyrin repeat-containing domain"/>
    <property type="match status" value="3"/>
</dbReference>
<feature type="repeat" description="ANK" evidence="8">
    <location>
        <begin position="201"/>
        <end position="233"/>
    </location>
</feature>
<dbReference type="GO" id="GO:0005737">
    <property type="term" value="C:cytoplasm"/>
    <property type="evidence" value="ECO:0007669"/>
    <property type="project" value="UniProtKB-SubCell"/>
</dbReference>
<dbReference type="Pfam" id="PF00023">
    <property type="entry name" value="Ank"/>
    <property type="match status" value="2"/>
</dbReference>
<comment type="pathway">
    <text evidence="1">Protein modification; protein ubiquitination.</text>
</comment>
<evidence type="ECO:0000256" key="4">
    <source>
        <dbReference type="ARBA" id="ARBA00023043"/>
    </source>
</evidence>
<dbReference type="FunFam" id="1.25.40.20:FF:000205">
    <property type="entry name" value="Fem-1 homolog B"/>
    <property type="match status" value="1"/>
</dbReference>
<dbReference type="RefSeq" id="XP_032809291.1">
    <property type="nucleotide sequence ID" value="XM_032953400.1"/>
</dbReference>
<keyword evidence="10" id="KW-1185">Reference proteome</keyword>
<dbReference type="KEGG" id="pmrn:116941964"/>
<feature type="repeat" description="ANK" evidence="8">
    <location>
        <begin position="234"/>
        <end position="266"/>
    </location>
</feature>
<evidence type="ECO:0000256" key="9">
    <source>
        <dbReference type="SAM" id="MobiDB-lite"/>
    </source>
</evidence>
<keyword evidence="4 8" id="KW-0040">ANK repeat</keyword>
<evidence type="ECO:0000256" key="7">
    <source>
        <dbReference type="ARBA" id="ARBA00076407"/>
    </source>
</evidence>
<dbReference type="InterPro" id="IPR002110">
    <property type="entry name" value="Ankyrin_rpt"/>
</dbReference>
<dbReference type="Proteomes" id="UP001318040">
    <property type="component" value="Chromosome 13"/>
</dbReference>
<evidence type="ECO:0000256" key="3">
    <source>
        <dbReference type="ARBA" id="ARBA00022786"/>
    </source>
</evidence>
<dbReference type="AlphaFoldDB" id="A0AAJ7T0X5"/>
<dbReference type="CTD" id="10116"/>
<evidence type="ECO:0000256" key="2">
    <source>
        <dbReference type="ARBA" id="ARBA00022737"/>
    </source>
</evidence>
<feature type="region of interest" description="Disordered" evidence="9">
    <location>
        <begin position="24"/>
        <end position="78"/>
    </location>
</feature>
<keyword evidence="2" id="KW-0677">Repeat</keyword>
<dbReference type="Pfam" id="PF12796">
    <property type="entry name" value="Ank_2"/>
    <property type="match status" value="1"/>
</dbReference>
<sequence length="711" mass="77990">MATGALPPRPPPLRFAVDVTASVTASATAASCSPSRQDAMDVNGYHRHNHPHKSPPPQQQQHHKQHHQQPPEQTSTSAKDYEALAAKVFRAASEGKALTLAALLLDRSADEERSALGHSTRLGGQKATPLIAAARHGHVGVVRLLVEHYRVDTEQTGTVKFDGYVIEGATALWCAAGAGHYPVVNFLVAEAHANVNHITVTSSTPLRAACFDGRLDIVRLLVEHRADVSIANKYGNTCLMIAAYRGHASVVRFLLGQGADPNVRAHCGATALHFAAEVGHADVVSALLAARAAILPNDHGMTPLKVAAETCKADVVQLFLDSGACDRESRIEAMELLGASFANDRDHYDLEKTFYYLYLAMVERTSERGVALLIPKESVAAPVAAYGGRSESRTLLDLENMRHDLDALHMEGLIIRERILGQDNVDVSQPIIYRGAVYADGMQFDRCIQLWLRALELRQRNNRCTQKDLLRFAQVFSQMIHLNEPVPPEALERVLESCIAEVKRSVSGVQAACQHDMHASWDMHEANLHTALYLVCVVTRTRTSEEQTLRLNRQIYRLLRMDARTRDGSTLLHLAVHSETPVDDFHTDAVCSFPSAPATHRLLECGASPNEGDVRGDTPLHVIVRYTRPISDFLTLHSIILLLAKAGAHTDAANVCGRTPLQCVRTGVAEVILRTQNQLSLQCLAARVVRQNCITYVGLIPKALEEFVNLH</sequence>
<protein>
    <recommendedName>
        <fullName evidence="6">Protein fem-1 homolog B</fullName>
    </recommendedName>
    <alternativeName>
        <fullName evidence="7">FEM1-beta</fullName>
    </alternativeName>
</protein>
<dbReference type="GO" id="GO:0005634">
    <property type="term" value="C:nucleus"/>
    <property type="evidence" value="ECO:0007669"/>
    <property type="project" value="TreeGrafter"/>
</dbReference>
<evidence type="ECO:0000256" key="8">
    <source>
        <dbReference type="PROSITE-ProRule" id="PRU00023"/>
    </source>
</evidence>
<evidence type="ECO:0000256" key="1">
    <source>
        <dbReference type="ARBA" id="ARBA00004906"/>
    </source>
</evidence>
<comment type="similarity">
    <text evidence="5">Belongs to the fem-1 family.</text>
</comment>
<dbReference type="PANTHER" id="PTHR24173:SF78">
    <property type="entry name" value="PROTEIN FEM-1 HOMOLOG B"/>
    <property type="match status" value="1"/>
</dbReference>
<accession>A0AAJ7T0X5</accession>
<dbReference type="PANTHER" id="PTHR24173">
    <property type="entry name" value="ANKYRIN REPEAT CONTAINING"/>
    <property type="match status" value="1"/>
</dbReference>
<evidence type="ECO:0000256" key="5">
    <source>
        <dbReference type="ARBA" id="ARBA00038500"/>
    </source>
</evidence>
<gene>
    <name evidence="11" type="primary">FEM1B</name>
</gene>
<evidence type="ECO:0000313" key="11">
    <source>
        <dbReference type="RefSeq" id="XP_032809291.1"/>
    </source>
</evidence>
<keyword evidence="3" id="KW-0833">Ubl conjugation pathway</keyword>
<dbReference type="SUPFAM" id="SSF48403">
    <property type="entry name" value="Ankyrin repeat"/>
    <property type="match status" value="1"/>
</dbReference>
<organism evidence="10 11">
    <name type="scientific">Petromyzon marinus</name>
    <name type="common">Sea lamprey</name>
    <dbReference type="NCBI Taxonomy" id="7757"/>
    <lineage>
        <taxon>Eukaryota</taxon>
        <taxon>Metazoa</taxon>
        <taxon>Chordata</taxon>
        <taxon>Craniata</taxon>
        <taxon>Vertebrata</taxon>
        <taxon>Cyclostomata</taxon>
        <taxon>Hyperoartia</taxon>
        <taxon>Petromyzontiformes</taxon>
        <taxon>Petromyzontidae</taxon>
        <taxon>Petromyzon</taxon>
    </lineage>
</organism>